<dbReference type="EMBL" id="CAKJVE010000004">
    <property type="protein sequence ID" value="CAG9705748.1"/>
    <property type="molecule type" value="Genomic_DNA"/>
</dbReference>
<sequence>MDLKEYMEQMIDVALVDLDIQVKAANIRKDDDMVRYLQGKKQGLAIALDIIADYEEE</sequence>
<dbReference type="Proteomes" id="UP000789738">
    <property type="component" value="Unassembled WGS sequence"/>
</dbReference>
<evidence type="ECO:0000313" key="2">
    <source>
        <dbReference type="EMBL" id="CAG9705849.1"/>
    </source>
</evidence>
<dbReference type="EMBL" id="CAKJVE010000004">
    <property type="protein sequence ID" value="CAG9705849.1"/>
    <property type="molecule type" value="Genomic_DNA"/>
</dbReference>
<gene>
    <name evidence="1" type="ORF">CNEO_42038</name>
    <name evidence="2" type="ORF">CNEO_42112</name>
</gene>
<dbReference type="RefSeq" id="WP_317097420.1">
    <property type="nucleotide sequence ID" value="NZ_CAKJVE010000004.1"/>
</dbReference>
<accession>A0AA86MNF5</accession>
<evidence type="ECO:0000313" key="1">
    <source>
        <dbReference type="EMBL" id="CAG9705748.1"/>
    </source>
</evidence>
<comment type="caution">
    <text evidence="1">The sequence shown here is derived from an EMBL/GenBank/DDBJ whole genome shotgun (WGS) entry which is preliminary data.</text>
</comment>
<proteinExistence type="predicted"/>
<name>A0AA86MNF5_9CLOT</name>
<evidence type="ECO:0000313" key="3">
    <source>
        <dbReference type="Proteomes" id="UP000789738"/>
    </source>
</evidence>
<organism evidence="1 3">
    <name type="scientific">Clostridium neonatale</name>
    <dbReference type="NCBI Taxonomy" id="137838"/>
    <lineage>
        <taxon>Bacteria</taxon>
        <taxon>Bacillati</taxon>
        <taxon>Bacillota</taxon>
        <taxon>Clostridia</taxon>
        <taxon>Eubacteriales</taxon>
        <taxon>Clostridiaceae</taxon>
        <taxon>Clostridium</taxon>
    </lineage>
</organism>
<reference evidence="1" key="1">
    <citation type="submission" date="2021-10" db="EMBL/GenBank/DDBJ databases">
        <authorList>
            <person name="Mesa V."/>
        </authorList>
    </citation>
    <scope>NUCLEOTIDE SEQUENCE</scope>
    <source>
        <strain evidence="1">CC3_PB</strain>
    </source>
</reference>
<dbReference type="AlphaFoldDB" id="A0AA86MNF5"/>
<protein>
    <submittedName>
        <fullName evidence="1">Uncharacterized protein</fullName>
    </submittedName>
</protein>